<evidence type="ECO:0008006" key="3">
    <source>
        <dbReference type="Google" id="ProtNLM"/>
    </source>
</evidence>
<dbReference type="RefSeq" id="WP_013763996.1">
    <property type="nucleotide sequence ID" value="NC_015510.1"/>
</dbReference>
<reference evidence="1 2" key="1">
    <citation type="journal article" date="2011" name="Stand. Genomic Sci.">
        <title>Complete genome sequence of Haliscomenobacter hydrossis type strain (O).</title>
        <authorList>
            <consortium name="US DOE Joint Genome Institute (JGI-PGF)"/>
            <person name="Daligault H."/>
            <person name="Lapidus A."/>
            <person name="Zeytun A."/>
            <person name="Nolan M."/>
            <person name="Lucas S."/>
            <person name="Del Rio T.G."/>
            <person name="Tice H."/>
            <person name="Cheng J.F."/>
            <person name="Tapia R."/>
            <person name="Han C."/>
            <person name="Goodwin L."/>
            <person name="Pitluck S."/>
            <person name="Liolios K."/>
            <person name="Pagani I."/>
            <person name="Ivanova N."/>
            <person name="Huntemann M."/>
            <person name="Mavromatis K."/>
            <person name="Mikhailova N."/>
            <person name="Pati A."/>
            <person name="Chen A."/>
            <person name="Palaniappan K."/>
            <person name="Land M."/>
            <person name="Hauser L."/>
            <person name="Brambilla E.M."/>
            <person name="Rohde M."/>
            <person name="Verbarg S."/>
            <person name="Goker M."/>
            <person name="Bristow J."/>
            <person name="Eisen J.A."/>
            <person name="Markowitz V."/>
            <person name="Hugenholtz P."/>
            <person name="Kyrpides N.C."/>
            <person name="Klenk H.P."/>
            <person name="Woyke T."/>
        </authorList>
    </citation>
    <scope>NUCLEOTIDE SEQUENCE [LARGE SCALE GENOMIC DNA]</scope>
    <source>
        <strain evidence="2">ATCC 27775 / DSM 1100 / LMG 10767 / O</strain>
    </source>
</reference>
<dbReference type="eggNOG" id="COG5646">
    <property type="taxonomic scope" value="Bacteria"/>
</dbReference>
<evidence type="ECO:0000313" key="1">
    <source>
        <dbReference type="EMBL" id="AEE49442.1"/>
    </source>
</evidence>
<dbReference type="EMBL" id="CP002691">
    <property type="protein sequence ID" value="AEE49442.1"/>
    <property type="molecule type" value="Genomic_DNA"/>
</dbReference>
<keyword evidence="2" id="KW-1185">Reference proteome</keyword>
<proteinExistence type="predicted"/>
<evidence type="ECO:0000313" key="2">
    <source>
        <dbReference type="Proteomes" id="UP000008461"/>
    </source>
</evidence>
<sequence length="197" mass="21574">MDTIVFDKEIAVCCVAASSFPDDVLAAFQTLHGQLDRKEERQHFGLSHGQDNGGIHYLAAATELNTGEAEALGLDRFTIQKGAYLGITLHDYLKDLGEIGRTFERLLQTPDLDPQGYCLEIYDGKDVQCLVKLKTESVPLPPKLGQPAQRALASAGINTLEDCCRFRETELAKLHGVGPNALTKIKAAMAEHGLYFN</sequence>
<protein>
    <recommendedName>
        <fullName evidence="3">Transcription activator effector binding protein</fullName>
    </recommendedName>
</protein>
<accession>F4KZH2</accession>
<organism evidence="1 2">
    <name type="scientific">Haliscomenobacter hydrossis (strain ATCC 27775 / DSM 1100 / LMG 10767 / O)</name>
    <dbReference type="NCBI Taxonomy" id="760192"/>
    <lineage>
        <taxon>Bacteria</taxon>
        <taxon>Pseudomonadati</taxon>
        <taxon>Bacteroidota</taxon>
        <taxon>Saprospiria</taxon>
        <taxon>Saprospirales</taxon>
        <taxon>Haliscomenobacteraceae</taxon>
        <taxon>Haliscomenobacter</taxon>
    </lineage>
</organism>
<dbReference type="STRING" id="760192.Halhy_1550"/>
<dbReference type="Proteomes" id="UP000008461">
    <property type="component" value="Chromosome"/>
</dbReference>
<name>F4KZH2_HALH1</name>
<dbReference type="KEGG" id="hhy:Halhy_1550"/>
<dbReference type="SUPFAM" id="SSF47789">
    <property type="entry name" value="C-terminal domain of RNA polymerase alpha subunit"/>
    <property type="match status" value="1"/>
</dbReference>
<dbReference type="HOGENOM" id="CLU_119468_0_0_10"/>
<gene>
    <name evidence="1" type="ordered locus">Halhy_1550</name>
</gene>
<dbReference type="Gene3D" id="1.10.150.20">
    <property type="entry name" value="5' to 3' exonuclease, C-terminal subdomain"/>
    <property type="match status" value="1"/>
</dbReference>
<dbReference type="AlphaFoldDB" id="F4KZH2"/>
<reference key="2">
    <citation type="submission" date="2011-04" db="EMBL/GenBank/DDBJ databases">
        <title>Complete sequence of chromosome of Haliscomenobacter hydrossis DSM 1100.</title>
        <authorList>
            <consortium name="US DOE Joint Genome Institute (JGI-PGF)"/>
            <person name="Lucas S."/>
            <person name="Han J."/>
            <person name="Lapidus A."/>
            <person name="Bruce D."/>
            <person name="Goodwin L."/>
            <person name="Pitluck S."/>
            <person name="Peters L."/>
            <person name="Kyrpides N."/>
            <person name="Mavromatis K."/>
            <person name="Ivanova N."/>
            <person name="Ovchinnikova G."/>
            <person name="Pagani I."/>
            <person name="Daligault H."/>
            <person name="Detter J.C."/>
            <person name="Han C."/>
            <person name="Land M."/>
            <person name="Hauser L."/>
            <person name="Markowitz V."/>
            <person name="Cheng J.-F."/>
            <person name="Hugenholtz P."/>
            <person name="Woyke T."/>
            <person name="Wu D."/>
            <person name="Verbarg S."/>
            <person name="Frueling A."/>
            <person name="Brambilla E."/>
            <person name="Klenk H.-P."/>
            <person name="Eisen J.A."/>
        </authorList>
    </citation>
    <scope>NUCLEOTIDE SEQUENCE</scope>
    <source>
        <strain>DSM 1100</strain>
    </source>
</reference>